<name>A0ABU6ASI6_9NOCA</name>
<dbReference type="EMBL" id="JAYKYQ010000003">
    <property type="protein sequence ID" value="MEB3510426.1"/>
    <property type="molecule type" value="Genomic_DNA"/>
</dbReference>
<gene>
    <name evidence="3" type="ORF">U3653_10385</name>
</gene>
<evidence type="ECO:0000259" key="2">
    <source>
        <dbReference type="PROSITE" id="PS50937"/>
    </source>
</evidence>
<dbReference type="Gene3D" id="1.10.1660.10">
    <property type="match status" value="1"/>
</dbReference>
<evidence type="ECO:0000313" key="4">
    <source>
        <dbReference type="Proteomes" id="UP001348098"/>
    </source>
</evidence>
<sequence length="285" mass="30217">MVDEESGRYPVGAVARRLGIPVATLRSWNQRYGIGPPRRQRGAHRRYSESDIATLRRMIDFIAAGAAPAGAARQALAQAARASEGRSALLVAADRLEPDVALTLIMARLARDGVVATWNGLCRPAFATVVAEQADGGGLVEVEHLLSWAVIAGLHRMFPPVRRPRGQPPILLACTAGENHVLPLEVLRAALAEQGVVAVLLGAAVPDPALSDALAHYDEHCSLVLWSQLPPSATPETLRAVRQPTVRVLVAGPGWSAVALPPEVPYVTTLENALATLLELISGPV</sequence>
<accession>A0ABU6ASI6</accession>
<dbReference type="SMART" id="SM00422">
    <property type="entry name" value="HTH_MERR"/>
    <property type="match status" value="1"/>
</dbReference>
<protein>
    <submittedName>
        <fullName evidence="3">MerR family transcriptional regulator</fullName>
    </submittedName>
</protein>
<reference evidence="3 4" key="1">
    <citation type="submission" date="2023-12" db="EMBL/GenBank/DDBJ databases">
        <title>novel species in genus Nocarida.</title>
        <authorList>
            <person name="Li Z."/>
        </authorList>
    </citation>
    <scope>NUCLEOTIDE SEQUENCE [LARGE SCALE GENOMIC DNA]</scope>
    <source>
        <strain evidence="3 4">CDC186</strain>
    </source>
</reference>
<comment type="caution">
    <text evidence="3">The sequence shown here is derived from an EMBL/GenBank/DDBJ whole genome shotgun (WGS) entry which is preliminary data.</text>
</comment>
<organism evidence="3 4">
    <name type="scientific">Nocardia implantans</name>
    <dbReference type="NCBI Taxonomy" id="3108168"/>
    <lineage>
        <taxon>Bacteria</taxon>
        <taxon>Bacillati</taxon>
        <taxon>Actinomycetota</taxon>
        <taxon>Actinomycetes</taxon>
        <taxon>Mycobacteriales</taxon>
        <taxon>Nocardiaceae</taxon>
        <taxon>Nocardia</taxon>
    </lineage>
</organism>
<dbReference type="PANTHER" id="PTHR30204:SF97">
    <property type="entry name" value="MERR FAMILY REGULATORY PROTEIN"/>
    <property type="match status" value="1"/>
</dbReference>
<dbReference type="Pfam" id="PF13411">
    <property type="entry name" value="MerR_1"/>
    <property type="match status" value="1"/>
</dbReference>
<dbReference type="Proteomes" id="UP001348098">
    <property type="component" value="Unassembled WGS sequence"/>
</dbReference>
<dbReference type="RefSeq" id="WP_195079389.1">
    <property type="nucleotide sequence ID" value="NZ_JAYESH010000003.1"/>
</dbReference>
<keyword evidence="1" id="KW-0238">DNA-binding</keyword>
<dbReference type="InterPro" id="IPR000551">
    <property type="entry name" value="MerR-type_HTH_dom"/>
</dbReference>
<dbReference type="InterPro" id="IPR009061">
    <property type="entry name" value="DNA-bd_dom_put_sf"/>
</dbReference>
<dbReference type="SUPFAM" id="SSF46955">
    <property type="entry name" value="Putative DNA-binding domain"/>
    <property type="match status" value="1"/>
</dbReference>
<evidence type="ECO:0000256" key="1">
    <source>
        <dbReference type="ARBA" id="ARBA00023125"/>
    </source>
</evidence>
<proteinExistence type="predicted"/>
<feature type="domain" description="HTH merR-type" evidence="2">
    <location>
        <begin position="8"/>
        <end position="77"/>
    </location>
</feature>
<dbReference type="InterPro" id="IPR036724">
    <property type="entry name" value="Cobalamin-bd_sf"/>
</dbReference>
<dbReference type="InterPro" id="IPR047057">
    <property type="entry name" value="MerR_fam"/>
</dbReference>
<dbReference type="SUPFAM" id="SSF52242">
    <property type="entry name" value="Cobalamin (vitamin B12)-binding domain"/>
    <property type="match status" value="1"/>
</dbReference>
<evidence type="ECO:0000313" key="3">
    <source>
        <dbReference type="EMBL" id="MEB3510426.1"/>
    </source>
</evidence>
<keyword evidence="4" id="KW-1185">Reference proteome</keyword>
<dbReference type="PANTHER" id="PTHR30204">
    <property type="entry name" value="REDOX-CYCLING DRUG-SENSING TRANSCRIPTIONAL ACTIVATOR SOXR"/>
    <property type="match status" value="1"/>
</dbReference>
<dbReference type="PROSITE" id="PS50937">
    <property type="entry name" value="HTH_MERR_2"/>
    <property type="match status" value="1"/>
</dbReference>
<dbReference type="Gene3D" id="3.40.50.280">
    <property type="entry name" value="Cobalamin-binding domain"/>
    <property type="match status" value="1"/>
</dbReference>